<evidence type="ECO:0000313" key="2">
    <source>
        <dbReference type="EMBL" id="KAF2119895.1"/>
    </source>
</evidence>
<protein>
    <recommendedName>
        <fullName evidence="1">Aminoglycoside phosphotransferase domain-containing protein</fullName>
    </recommendedName>
</protein>
<dbReference type="Gene3D" id="3.90.1200.10">
    <property type="match status" value="1"/>
</dbReference>
<dbReference type="OrthoDB" id="5598852at2759"/>
<dbReference type="SUPFAM" id="SSF56112">
    <property type="entry name" value="Protein kinase-like (PK-like)"/>
    <property type="match status" value="1"/>
</dbReference>
<accession>A0A6A5ZKU0</accession>
<evidence type="ECO:0000259" key="1">
    <source>
        <dbReference type="Pfam" id="PF01636"/>
    </source>
</evidence>
<sequence length="378" mass="43222">MSPNISTGFWTRNELDERDVRRCIGAVKDQYPIHVVEELEDQGYCSYTLLISPLSDASETAQERGKTGSTIKKRAHDLPCSYIVQIRPEQHLLDIEIARTAIETYGSLAPAVRTLDLLLPPRLQAFELSYLEGVPYTRRQSRTPQLDPSTWQKQAALVQSFAAVIARSWDVHARTAYSSRSYRADSPIQDNPDCLLSLCRGRVGSQIFRKLHYLSQNLPDASLRQKTKHLLSRLQALEDLPAILNHGDLIPSNILIDEETWQIKGLVDWAEAEVLPFGTCLYGLEHLLGYFDASDVAKPRFVYYGGAPRLREMFWTRLEEEVPESRGLKEKIMLARDVGVLLWFGYAWDEGAIDRVVNNEDDREELECLRKFLDIRKD</sequence>
<reference evidence="2" key="1">
    <citation type="journal article" date="2020" name="Stud. Mycol.">
        <title>101 Dothideomycetes genomes: a test case for predicting lifestyles and emergence of pathogens.</title>
        <authorList>
            <person name="Haridas S."/>
            <person name="Albert R."/>
            <person name="Binder M."/>
            <person name="Bloem J."/>
            <person name="Labutti K."/>
            <person name="Salamov A."/>
            <person name="Andreopoulos B."/>
            <person name="Baker S."/>
            <person name="Barry K."/>
            <person name="Bills G."/>
            <person name="Bluhm B."/>
            <person name="Cannon C."/>
            <person name="Castanera R."/>
            <person name="Culley D."/>
            <person name="Daum C."/>
            <person name="Ezra D."/>
            <person name="Gonzalez J."/>
            <person name="Henrissat B."/>
            <person name="Kuo A."/>
            <person name="Liang C."/>
            <person name="Lipzen A."/>
            <person name="Lutzoni F."/>
            <person name="Magnuson J."/>
            <person name="Mondo S."/>
            <person name="Nolan M."/>
            <person name="Ohm R."/>
            <person name="Pangilinan J."/>
            <person name="Park H.-J."/>
            <person name="Ramirez L."/>
            <person name="Alfaro M."/>
            <person name="Sun H."/>
            <person name="Tritt A."/>
            <person name="Yoshinaga Y."/>
            <person name="Zwiers L.-H."/>
            <person name="Turgeon B."/>
            <person name="Goodwin S."/>
            <person name="Spatafora J."/>
            <person name="Crous P."/>
            <person name="Grigoriev I."/>
        </authorList>
    </citation>
    <scope>NUCLEOTIDE SEQUENCE</scope>
    <source>
        <strain evidence="2">CBS 627.86</strain>
    </source>
</reference>
<gene>
    <name evidence="2" type="ORF">BDV96DRAFT_610064</name>
</gene>
<dbReference type="Proteomes" id="UP000799770">
    <property type="component" value="Unassembled WGS sequence"/>
</dbReference>
<dbReference type="AlphaFoldDB" id="A0A6A5ZKU0"/>
<keyword evidence="3" id="KW-1185">Reference proteome</keyword>
<dbReference type="InterPro" id="IPR011009">
    <property type="entry name" value="Kinase-like_dom_sf"/>
</dbReference>
<organism evidence="2 3">
    <name type="scientific">Lophiotrema nucula</name>
    <dbReference type="NCBI Taxonomy" id="690887"/>
    <lineage>
        <taxon>Eukaryota</taxon>
        <taxon>Fungi</taxon>
        <taxon>Dikarya</taxon>
        <taxon>Ascomycota</taxon>
        <taxon>Pezizomycotina</taxon>
        <taxon>Dothideomycetes</taxon>
        <taxon>Pleosporomycetidae</taxon>
        <taxon>Pleosporales</taxon>
        <taxon>Lophiotremataceae</taxon>
        <taxon>Lophiotrema</taxon>
    </lineage>
</organism>
<dbReference type="InterPro" id="IPR002575">
    <property type="entry name" value="Aminoglycoside_PTrfase"/>
</dbReference>
<feature type="domain" description="Aminoglycoside phosphotransferase" evidence="1">
    <location>
        <begin position="213"/>
        <end position="274"/>
    </location>
</feature>
<dbReference type="EMBL" id="ML977314">
    <property type="protein sequence ID" value="KAF2119895.1"/>
    <property type="molecule type" value="Genomic_DNA"/>
</dbReference>
<dbReference type="Pfam" id="PF01636">
    <property type="entry name" value="APH"/>
    <property type="match status" value="1"/>
</dbReference>
<evidence type="ECO:0000313" key="3">
    <source>
        <dbReference type="Proteomes" id="UP000799770"/>
    </source>
</evidence>
<proteinExistence type="predicted"/>
<name>A0A6A5ZKU0_9PLEO</name>